<dbReference type="Proteomes" id="UP001180650">
    <property type="component" value="Unassembled WGS sequence"/>
</dbReference>
<evidence type="ECO:0000313" key="1">
    <source>
        <dbReference type="EMBL" id="MDT3673909.1"/>
    </source>
</evidence>
<comment type="caution">
    <text evidence="1">The sequence shown here is derived from an EMBL/GenBank/DDBJ whole genome shotgun (WGS) entry which is preliminary data.</text>
</comment>
<sequence>MSPTEGLTLRLQGLMDAVLKMLEGYLQMPPHGDRNLIERAHDIEDTVWDWLYRRDVDIQTLSDVERGLAALVAAEAHQHLWHMRWVENFVVVTGHYLQNKPTARRFAETLLMINALIHEITGKGQAWPTIAPQKAIITVAEPLDVTARWHSTYQRDGAAKKQAVRELTSTLKKSLESMINP</sequence>
<proteinExistence type="predicted"/>
<organism evidence="1 2">
    <name type="scientific">Microcystis wesenbergii NRERC-220</name>
    <dbReference type="NCBI Taxonomy" id="3068991"/>
    <lineage>
        <taxon>Bacteria</taxon>
        <taxon>Bacillati</taxon>
        <taxon>Cyanobacteriota</taxon>
        <taxon>Cyanophyceae</taxon>
        <taxon>Oscillatoriophycideae</taxon>
        <taxon>Chroococcales</taxon>
        <taxon>Microcystaceae</taxon>
        <taxon>Microcystis</taxon>
    </lineage>
</organism>
<accession>A0ABU3HI52</accession>
<protein>
    <submittedName>
        <fullName evidence="1">Uncharacterized protein</fullName>
    </submittedName>
</protein>
<reference evidence="1" key="1">
    <citation type="submission" date="2023-08" db="EMBL/GenBank/DDBJ databases">
        <authorList>
            <person name="Park H.-K."/>
            <person name="Kim I.-S."/>
        </authorList>
    </citation>
    <scope>NUCLEOTIDE SEQUENCE</scope>
    <source>
        <strain evidence="1">NRERC-220</strain>
    </source>
</reference>
<gene>
    <name evidence="1" type="ORF">RAM70_04940</name>
</gene>
<dbReference type="RefSeq" id="WP_312672551.1">
    <property type="nucleotide sequence ID" value="NZ_JAVSJA010000001.1"/>
</dbReference>
<keyword evidence="2" id="KW-1185">Reference proteome</keyword>
<dbReference type="EMBL" id="JAVSJA010000001">
    <property type="protein sequence ID" value="MDT3673909.1"/>
    <property type="molecule type" value="Genomic_DNA"/>
</dbReference>
<name>A0ABU3HI52_9CHRO</name>
<evidence type="ECO:0000313" key="2">
    <source>
        <dbReference type="Proteomes" id="UP001180650"/>
    </source>
</evidence>